<dbReference type="Proteomes" id="UP000183253">
    <property type="component" value="Unassembled WGS sequence"/>
</dbReference>
<reference evidence="1 2" key="1">
    <citation type="submission" date="2016-10" db="EMBL/GenBank/DDBJ databases">
        <authorList>
            <person name="de Groot N.N."/>
        </authorList>
    </citation>
    <scope>NUCLEOTIDE SEQUENCE [LARGE SCALE GENOMIC DNA]</scope>
    <source>
        <strain evidence="1 2">DSM 25383</strain>
    </source>
</reference>
<sequence length="300" mass="33126">MALQVEIWVKSIIEGLFANNTFAARSVDHSEFVNNKTVHVPNAGAAPNVEKNRTVFPASVTKREDVDLTYDMDEFTVDPVRISHAEQVELSYNKRESIVRQSRRKLAQDIYDSIIYDWIPEGVKVVETIGAAVAAHIKGATGDRKLMTKKTVEELQTLFDEQDLPEEGRCILLDARMYNQLMNSMTDAEQNNFLNCADPARGVIGKYLGFDFYKRSKVAKVATDGTVKPWSAADAATDCAAGLAWHEDCVSRALGESVLFDDEGNPLFYGDVISFLQRAGGKSIRADKAGIVLIKQGTAA</sequence>
<keyword evidence="2" id="KW-1185">Reference proteome</keyword>
<name>A0A1H4DCG1_9BACT</name>
<dbReference type="AlphaFoldDB" id="A0A1H4DCG1"/>
<organism evidence="1 2">
    <name type="scientific">Alistipes timonensis JC136</name>
    <dbReference type="NCBI Taxonomy" id="1033731"/>
    <lineage>
        <taxon>Bacteria</taxon>
        <taxon>Pseudomonadati</taxon>
        <taxon>Bacteroidota</taxon>
        <taxon>Bacteroidia</taxon>
        <taxon>Bacteroidales</taxon>
        <taxon>Rikenellaceae</taxon>
        <taxon>Alistipes</taxon>
    </lineage>
</organism>
<evidence type="ECO:0000313" key="2">
    <source>
        <dbReference type="Proteomes" id="UP000183253"/>
    </source>
</evidence>
<keyword evidence="1" id="KW-0167">Capsid protein</keyword>
<gene>
    <name evidence="1" type="ORF">SAMN05444145_105233</name>
</gene>
<dbReference type="STRING" id="1033731.SAMN05444145_105233"/>
<dbReference type="EMBL" id="FNRI01000005">
    <property type="protein sequence ID" value="SEA70445.1"/>
    <property type="molecule type" value="Genomic_DNA"/>
</dbReference>
<keyword evidence="1" id="KW-0946">Virion</keyword>
<proteinExistence type="predicted"/>
<protein>
    <submittedName>
        <fullName evidence="1">p22 coat protein-gene protein 5</fullName>
    </submittedName>
</protein>
<dbReference type="RefSeq" id="WP_026020647.1">
    <property type="nucleotide sequence ID" value="NZ_CAEG01000005.1"/>
</dbReference>
<evidence type="ECO:0000313" key="1">
    <source>
        <dbReference type="EMBL" id="SEA70445.1"/>
    </source>
</evidence>
<accession>A0A1H4DCG1</accession>